<dbReference type="AlphaFoldDB" id="G2H119"/>
<sequence>MPLLANSIIRVGQSALTWLALKTREVLCSTYAERQLLSLKRNQQYHIGAIHIARLQSNLDSLRENNQRLVDLQAKMPALALASHDMQFSKKRVTQIFKSLAEITLSFLKKTALSVNVEELPSDKKAEKSQIFFKILKQDFISGIHLARLNNDIQDFEKDNQKLVALNAIALRINHQLNPITTEQQLSAMVDKHISSEDDFRKSTVLFSPCSQEPYSLQSTEEQAELALLQEWSRTAPKLTAGEYKEFTRSLERKEIQEAI</sequence>
<evidence type="ECO:0000313" key="1">
    <source>
        <dbReference type="EMBL" id="EGY28310.1"/>
    </source>
</evidence>
<dbReference type="Proteomes" id="UP000004116">
    <property type="component" value="Unassembled WGS sequence"/>
</dbReference>
<keyword evidence="2" id="KW-1185">Reference proteome</keyword>
<reference evidence="1 2" key="1">
    <citation type="journal article" date="2012" name="Genome Res.">
        <title>Genomic basis of endosymbiont-conferred protection against an insect parasitoid.</title>
        <authorList>
            <person name="Hansen A.K."/>
            <person name="Vorburger C."/>
            <person name="Moran N.A."/>
        </authorList>
    </citation>
    <scope>NUCLEOTIDE SEQUENCE [LARGE SCALE GENOMIC DNA]</scope>
    <source>
        <strain evidence="2">R5.15</strain>
    </source>
</reference>
<proteinExistence type="predicted"/>
<dbReference type="RefSeq" id="WP_006707401.1">
    <property type="nucleotide sequence ID" value="NZ_CAWLMN010000145.1"/>
</dbReference>
<dbReference type="EMBL" id="AGCA01000418">
    <property type="protein sequence ID" value="EGY28310.1"/>
    <property type="molecule type" value="Genomic_DNA"/>
</dbReference>
<comment type="caution">
    <text evidence="1">The sequence shown here is derived from an EMBL/GenBank/DDBJ whole genome shotgun (WGS) entry which is preliminary data.</text>
</comment>
<gene>
    <name evidence="1" type="ORF">Rin_00017540</name>
</gene>
<accession>G2H119</accession>
<evidence type="ECO:0000313" key="2">
    <source>
        <dbReference type="Proteomes" id="UP000004116"/>
    </source>
</evidence>
<name>G2H119_9ENTR</name>
<protein>
    <submittedName>
        <fullName evidence="1">Uncharacterized protein</fullName>
    </submittedName>
</protein>
<organism evidence="1 2">
    <name type="scientific">Candidatus Regiella insecticola 5.15</name>
    <dbReference type="NCBI Taxonomy" id="1005043"/>
    <lineage>
        <taxon>Bacteria</taxon>
        <taxon>Pseudomonadati</taxon>
        <taxon>Pseudomonadota</taxon>
        <taxon>Gammaproteobacteria</taxon>
        <taxon>Enterobacterales</taxon>
        <taxon>Enterobacteriaceae</taxon>
        <taxon>aphid secondary symbionts</taxon>
        <taxon>Candidatus Regiella</taxon>
    </lineage>
</organism>